<proteinExistence type="predicted"/>
<organism evidence="1 2">
    <name type="scientific">Undibacterium umbellatum</name>
    <dbReference type="NCBI Taxonomy" id="2762300"/>
    <lineage>
        <taxon>Bacteria</taxon>
        <taxon>Pseudomonadati</taxon>
        <taxon>Pseudomonadota</taxon>
        <taxon>Betaproteobacteria</taxon>
        <taxon>Burkholderiales</taxon>
        <taxon>Oxalobacteraceae</taxon>
        <taxon>Undibacterium</taxon>
    </lineage>
</organism>
<protein>
    <submittedName>
        <fullName evidence="1">Uncharacterized protein</fullName>
    </submittedName>
</protein>
<gene>
    <name evidence="1" type="ORF">H8L47_01290</name>
</gene>
<comment type="caution">
    <text evidence="1">The sequence shown here is derived from an EMBL/GenBank/DDBJ whole genome shotgun (WGS) entry which is preliminary data.</text>
</comment>
<keyword evidence="2" id="KW-1185">Reference proteome</keyword>
<sequence>MSNSSQKLLEYLDQLSKRQNDADTRLIEIIRHLAIEIDLNQENEKIRLSVAKNLDLPTDSGEVEQILDLLLNPEKLEHLNPQTADAEAHVFGISSDQFTIQAPESWPDPSPPKKTSES</sequence>
<accession>A0ABR6Z390</accession>
<dbReference type="RefSeq" id="WP_186951430.1">
    <property type="nucleotide sequence ID" value="NZ_JACOFX010000001.1"/>
</dbReference>
<evidence type="ECO:0000313" key="1">
    <source>
        <dbReference type="EMBL" id="MBC3906192.1"/>
    </source>
</evidence>
<dbReference type="Proteomes" id="UP000646911">
    <property type="component" value="Unassembled WGS sequence"/>
</dbReference>
<dbReference type="EMBL" id="JACOFX010000001">
    <property type="protein sequence ID" value="MBC3906192.1"/>
    <property type="molecule type" value="Genomic_DNA"/>
</dbReference>
<reference evidence="1 2" key="1">
    <citation type="submission" date="2020-08" db="EMBL/GenBank/DDBJ databases">
        <title>Novel species isolated from subtropical streams in China.</title>
        <authorList>
            <person name="Lu H."/>
        </authorList>
    </citation>
    <scope>NUCLEOTIDE SEQUENCE [LARGE SCALE GENOMIC DNA]</scope>
    <source>
        <strain evidence="1 2">NL8W</strain>
    </source>
</reference>
<name>A0ABR6Z390_9BURK</name>
<evidence type="ECO:0000313" key="2">
    <source>
        <dbReference type="Proteomes" id="UP000646911"/>
    </source>
</evidence>